<dbReference type="PANTHER" id="PTHR43591:SF24">
    <property type="entry name" value="2-METHOXY-6-POLYPRENYL-1,4-BENZOQUINOL METHYLASE, MITOCHONDRIAL"/>
    <property type="match status" value="1"/>
</dbReference>
<dbReference type="PANTHER" id="PTHR43591">
    <property type="entry name" value="METHYLTRANSFERASE"/>
    <property type="match status" value="1"/>
</dbReference>
<keyword evidence="2" id="KW-1185">Reference proteome</keyword>
<dbReference type="HOGENOM" id="CLU_065416_0_0_1"/>
<dbReference type="OrthoDB" id="2013972at2759"/>
<name>A0A072P0G1_9EURO</name>
<reference evidence="1 2" key="1">
    <citation type="submission" date="2013-03" db="EMBL/GenBank/DDBJ databases">
        <title>The Genome Sequence of Exophiala aquamarina CBS 119918.</title>
        <authorList>
            <consortium name="The Broad Institute Genomics Platform"/>
            <person name="Cuomo C."/>
            <person name="de Hoog S."/>
            <person name="Gorbushina A."/>
            <person name="Walker B."/>
            <person name="Young S.K."/>
            <person name="Zeng Q."/>
            <person name="Gargeya S."/>
            <person name="Fitzgerald M."/>
            <person name="Haas B."/>
            <person name="Abouelleil A."/>
            <person name="Allen A.W."/>
            <person name="Alvarado L."/>
            <person name="Arachchi H.M."/>
            <person name="Berlin A.M."/>
            <person name="Chapman S.B."/>
            <person name="Gainer-Dewar J."/>
            <person name="Goldberg J."/>
            <person name="Griggs A."/>
            <person name="Gujja S."/>
            <person name="Hansen M."/>
            <person name="Howarth C."/>
            <person name="Imamovic A."/>
            <person name="Ireland A."/>
            <person name="Larimer J."/>
            <person name="McCowan C."/>
            <person name="Murphy C."/>
            <person name="Pearson M."/>
            <person name="Poon T.W."/>
            <person name="Priest M."/>
            <person name="Roberts A."/>
            <person name="Saif S."/>
            <person name="Shea T."/>
            <person name="Sisk P."/>
            <person name="Sykes S."/>
            <person name="Wortman J."/>
            <person name="Nusbaum C."/>
            <person name="Birren B."/>
        </authorList>
    </citation>
    <scope>NUCLEOTIDE SEQUENCE [LARGE SCALE GENOMIC DNA]</scope>
    <source>
        <strain evidence="1 2">CBS 119918</strain>
    </source>
</reference>
<accession>A0A072P0G1</accession>
<dbReference type="RefSeq" id="XP_013255881.1">
    <property type="nucleotide sequence ID" value="XM_013400427.1"/>
</dbReference>
<protein>
    <submittedName>
        <fullName evidence="1">Uncharacterized protein</fullName>
    </submittedName>
</protein>
<sequence>MAFFKKLRPQAANLMGPFAEQLLRQAQFPPSADTSLKVLDNACGAGTVTDKIMGSLTEEQKARLFLTCADISDMMIDGVKEHIAASGWKQVEAIKADAQDTKFPTSSFSHIFFSFGPMLLPDPFAGLRECYRILQPGGTLAFTTWQKVPWCEDFRAGLATNPEIPPLPEDSVLIKAYANTDEPWDNVTDVKAHFQMHGFEDIKVEAAWNTSRIDSIDAIREMIPYSLNKSIEKFWTKEQIEKYEKIAGDAAVDYVAKKYNGGPVLWDWTAIIATGKKPLA</sequence>
<comment type="caution">
    <text evidence="1">The sequence shown here is derived from an EMBL/GenBank/DDBJ whole genome shotgun (WGS) entry which is preliminary data.</text>
</comment>
<dbReference type="InterPro" id="IPR029063">
    <property type="entry name" value="SAM-dependent_MTases_sf"/>
</dbReference>
<dbReference type="EMBL" id="AMGV01000014">
    <property type="protein sequence ID" value="KEF53291.1"/>
    <property type="molecule type" value="Genomic_DNA"/>
</dbReference>
<dbReference type="GO" id="GO:0008168">
    <property type="term" value="F:methyltransferase activity"/>
    <property type="evidence" value="ECO:0007669"/>
    <property type="project" value="TreeGrafter"/>
</dbReference>
<dbReference type="Proteomes" id="UP000027920">
    <property type="component" value="Unassembled WGS sequence"/>
</dbReference>
<dbReference type="AlphaFoldDB" id="A0A072P0G1"/>
<dbReference type="Pfam" id="PF01209">
    <property type="entry name" value="Ubie_methyltran"/>
    <property type="match status" value="1"/>
</dbReference>
<gene>
    <name evidence="1" type="ORF">A1O9_10739</name>
</gene>
<evidence type="ECO:0000313" key="2">
    <source>
        <dbReference type="Proteomes" id="UP000027920"/>
    </source>
</evidence>
<organism evidence="1 2">
    <name type="scientific">Exophiala aquamarina CBS 119918</name>
    <dbReference type="NCBI Taxonomy" id="1182545"/>
    <lineage>
        <taxon>Eukaryota</taxon>
        <taxon>Fungi</taxon>
        <taxon>Dikarya</taxon>
        <taxon>Ascomycota</taxon>
        <taxon>Pezizomycotina</taxon>
        <taxon>Eurotiomycetes</taxon>
        <taxon>Chaetothyriomycetidae</taxon>
        <taxon>Chaetothyriales</taxon>
        <taxon>Herpotrichiellaceae</taxon>
        <taxon>Exophiala</taxon>
    </lineage>
</organism>
<dbReference type="GeneID" id="25285643"/>
<dbReference type="CDD" id="cd02440">
    <property type="entry name" value="AdoMet_MTases"/>
    <property type="match status" value="1"/>
</dbReference>
<evidence type="ECO:0000313" key="1">
    <source>
        <dbReference type="EMBL" id="KEF53291.1"/>
    </source>
</evidence>
<dbReference type="SUPFAM" id="SSF53335">
    <property type="entry name" value="S-adenosyl-L-methionine-dependent methyltransferases"/>
    <property type="match status" value="1"/>
</dbReference>
<dbReference type="VEuPathDB" id="FungiDB:A1O9_10739"/>
<dbReference type="Gene3D" id="3.40.50.150">
    <property type="entry name" value="Vaccinia Virus protein VP39"/>
    <property type="match status" value="1"/>
</dbReference>
<proteinExistence type="predicted"/>